<reference evidence="2 3" key="1">
    <citation type="journal article" date="2018" name="Evol. Lett.">
        <title>Horizontal gene cluster transfer increased hallucinogenic mushroom diversity.</title>
        <authorList>
            <person name="Reynolds H.T."/>
            <person name="Vijayakumar V."/>
            <person name="Gluck-Thaler E."/>
            <person name="Korotkin H.B."/>
            <person name="Matheny P.B."/>
            <person name="Slot J.C."/>
        </authorList>
    </citation>
    <scope>NUCLEOTIDE SEQUENCE [LARGE SCALE GENOMIC DNA]</scope>
    <source>
        <strain evidence="2 3">2631</strain>
    </source>
</reference>
<dbReference type="EMBL" id="NHYD01002267">
    <property type="protein sequence ID" value="PPQ87528.1"/>
    <property type="molecule type" value="Genomic_DNA"/>
</dbReference>
<protein>
    <recommendedName>
        <fullName evidence="4">CxC1-like cysteine cluster associated with KDZ transposases domain-containing protein</fullName>
    </recommendedName>
</protein>
<dbReference type="Proteomes" id="UP000283269">
    <property type="component" value="Unassembled WGS sequence"/>
</dbReference>
<evidence type="ECO:0000313" key="3">
    <source>
        <dbReference type="Proteomes" id="UP000283269"/>
    </source>
</evidence>
<keyword evidence="3" id="KW-1185">Reference proteome</keyword>
<sequence>TLVRHGYLGASPEKPTFAFAIELLEIYRQLRRVCPRFSLDAFARALCHIHYQPRHPHLADQLSSAYDAFLEINRTLHRRTQDALKRGYNWEQLNVCTPCLYKTKDEPPLKFSFLAAMDRNNSLKLVDSTFRSGKVRHDNRTTDSLRWITPEDVDVFKDEVHREVSYFPNISTLLMFQHQNPSSTPETTASHPPAQNPSTSRKVCFILNVSTLLTIQHQDTASTTDTAPLPSFPQNTSSSHSAATQITCDGEAAADGLPDIDDDVAWLNINEMDDLSKCINTCVERWRNAGPEARKKMYALFAIAGIFLAVCRHGHVLVLCDMIRSGELCVISSHLLQFHSFSIQHEIPVGDC</sequence>
<dbReference type="InParanoid" id="A0A409X9Q5"/>
<accession>A0A409X9Q5</accession>
<dbReference type="Pfam" id="PF18758">
    <property type="entry name" value="KDZ"/>
    <property type="match status" value="1"/>
</dbReference>
<dbReference type="OrthoDB" id="2505969at2759"/>
<dbReference type="InterPro" id="IPR040521">
    <property type="entry name" value="KDZ"/>
</dbReference>
<evidence type="ECO:0000256" key="1">
    <source>
        <dbReference type="SAM" id="MobiDB-lite"/>
    </source>
</evidence>
<feature type="non-terminal residue" evidence="2">
    <location>
        <position position="1"/>
    </location>
</feature>
<evidence type="ECO:0008006" key="4">
    <source>
        <dbReference type="Google" id="ProtNLM"/>
    </source>
</evidence>
<name>A0A409X9Q5_PSICY</name>
<feature type="region of interest" description="Disordered" evidence="1">
    <location>
        <begin position="179"/>
        <end position="199"/>
    </location>
</feature>
<feature type="compositionally biased region" description="Polar residues" evidence="1">
    <location>
        <begin position="179"/>
        <end position="190"/>
    </location>
</feature>
<proteinExistence type="predicted"/>
<gene>
    <name evidence="2" type="ORF">CVT25_008532</name>
</gene>
<organism evidence="2 3">
    <name type="scientific">Psilocybe cyanescens</name>
    <dbReference type="NCBI Taxonomy" id="93625"/>
    <lineage>
        <taxon>Eukaryota</taxon>
        <taxon>Fungi</taxon>
        <taxon>Dikarya</taxon>
        <taxon>Basidiomycota</taxon>
        <taxon>Agaricomycotina</taxon>
        <taxon>Agaricomycetes</taxon>
        <taxon>Agaricomycetidae</taxon>
        <taxon>Agaricales</taxon>
        <taxon>Agaricineae</taxon>
        <taxon>Strophariaceae</taxon>
        <taxon>Psilocybe</taxon>
    </lineage>
</organism>
<evidence type="ECO:0000313" key="2">
    <source>
        <dbReference type="EMBL" id="PPQ87528.1"/>
    </source>
</evidence>
<comment type="caution">
    <text evidence="2">The sequence shown here is derived from an EMBL/GenBank/DDBJ whole genome shotgun (WGS) entry which is preliminary data.</text>
</comment>
<dbReference type="AlphaFoldDB" id="A0A409X9Q5"/>